<dbReference type="Proteomes" id="UP001175271">
    <property type="component" value="Unassembled WGS sequence"/>
</dbReference>
<sequence length="284" mass="30702">MKSLCLAATLVAFVVAQQPSAPVSAQPASPNSQNPAVKQQNGANAAYYGNPSPISGNIYNPQPVTGNIYNPQPIPGYFPQQPQPTNQHVCDFDAAILVVLTGPNTVNNGYGNQGGNQQGGYYGQQGGYGQQPESNWWQTQSQGQRIKCSDVAVLDDESCKTCCRLSARRRDSNVRNEDIDGILVDKTQLDVEPEDATTTGTINGNSYNPNTNFPGYPGRYKRNTSANPPGTVHGSISSRFNPNIRCMCCAPRQVVAPVFPQQPIPGYLQQPAVNYPQPQPQYGR</sequence>
<organism evidence="2 3">
    <name type="scientific">Steinernema hermaphroditum</name>
    <dbReference type="NCBI Taxonomy" id="289476"/>
    <lineage>
        <taxon>Eukaryota</taxon>
        <taxon>Metazoa</taxon>
        <taxon>Ecdysozoa</taxon>
        <taxon>Nematoda</taxon>
        <taxon>Chromadorea</taxon>
        <taxon>Rhabditida</taxon>
        <taxon>Tylenchina</taxon>
        <taxon>Panagrolaimomorpha</taxon>
        <taxon>Strongyloidoidea</taxon>
        <taxon>Steinernematidae</taxon>
        <taxon>Steinernema</taxon>
    </lineage>
</organism>
<keyword evidence="1" id="KW-0732">Signal</keyword>
<name>A0AA39LJL8_9BILA</name>
<evidence type="ECO:0000313" key="3">
    <source>
        <dbReference type="Proteomes" id="UP001175271"/>
    </source>
</evidence>
<feature type="chain" id="PRO_5041305337" evidence="1">
    <location>
        <begin position="17"/>
        <end position="284"/>
    </location>
</feature>
<dbReference type="EMBL" id="JAUCMV010000005">
    <property type="protein sequence ID" value="KAK0399737.1"/>
    <property type="molecule type" value="Genomic_DNA"/>
</dbReference>
<gene>
    <name evidence="2" type="ORF">QR680_003189</name>
</gene>
<proteinExistence type="predicted"/>
<evidence type="ECO:0000256" key="1">
    <source>
        <dbReference type="SAM" id="SignalP"/>
    </source>
</evidence>
<keyword evidence="3" id="KW-1185">Reference proteome</keyword>
<protein>
    <submittedName>
        <fullName evidence="2">Uncharacterized protein</fullName>
    </submittedName>
</protein>
<evidence type="ECO:0000313" key="2">
    <source>
        <dbReference type="EMBL" id="KAK0399737.1"/>
    </source>
</evidence>
<dbReference type="AlphaFoldDB" id="A0AA39LJL8"/>
<comment type="caution">
    <text evidence="2">The sequence shown here is derived from an EMBL/GenBank/DDBJ whole genome shotgun (WGS) entry which is preliminary data.</text>
</comment>
<accession>A0AA39LJL8</accession>
<feature type="signal peptide" evidence="1">
    <location>
        <begin position="1"/>
        <end position="16"/>
    </location>
</feature>
<reference evidence="2" key="1">
    <citation type="submission" date="2023-06" db="EMBL/GenBank/DDBJ databases">
        <title>Genomic analysis of the entomopathogenic nematode Steinernema hermaphroditum.</title>
        <authorList>
            <person name="Schwarz E.M."/>
            <person name="Heppert J.K."/>
            <person name="Baniya A."/>
            <person name="Schwartz H.T."/>
            <person name="Tan C.-H."/>
            <person name="Antoshechkin I."/>
            <person name="Sternberg P.W."/>
            <person name="Goodrich-Blair H."/>
            <person name="Dillman A.R."/>
        </authorList>
    </citation>
    <scope>NUCLEOTIDE SEQUENCE</scope>
    <source>
        <strain evidence="2">PS9179</strain>
        <tissue evidence="2">Whole animal</tissue>
    </source>
</reference>